<organism evidence="1">
    <name type="scientific">hydrothermal vent metagenome</name>
    <dbReference type="NCBI Taxonomy" id="652676"/>
    <lineage>
        <taxon>unclassified sequences</taxon>
        <taxon>metagenomes</taxon>
        <taxon>ecological metagenomes</taxon>
    </lineage>
</organism>
<dbReference type="EMBL" id="UOEM01000055">
    <property type="protein sequence ID" value="VAW12901.1"/>
    <property type="molecule type" value="Genomic_DNA"/>
</dbReference>
<evidence type="ECO:0000313" key="1">
    <source>
        <dbReference type="EMBL" id="VAW12901.1"/>
    </source>
</evidence>
<gene>
    <name evidence="1" type="ORF">MNBD_ALPHA09-2019</name>
</gene>
<sequence>MAGARHRCPAQIGSARFKRIITPQGAPTPSVIEFTNPGARLYMTLVLQDQQCDVLPVDQDSYQTGLLLVEKDGTLTAFSGWRETSSAKELMPVNTIITTLL</sequence>
<name>A0A3B0T2E5_9ZZZZ</name>
<protein>
    <submittedName>
        <fullName evidence="1">Uncharacterized protein</fullName>
    </submittedName>
</protein>
<accession>A0A3B0T2E5</accession>
<proteinExistence type="predicted"/>
<reference evidence="1" key="1">
    <citation type="submission" date="2018-06" db="EMBL/GenBank/DDBJ databases">
        <authorList>
            <person name="Zhirakovskaya E."/>
        </authorList>
    </citation>
    <scope>NUCLEOTIDE SEQUENCE</scope>
</reference>
<dbReference type="AlphaFoldDB" id="A0A3B0T2E5"/>